<dbReference type="AlphaFoldDB" id="A0A285LUT5"/>
<evidence type="ECO:0000256" key="1">
    <source>
        <dbReference type="SAM" id="Phobius"/>
    </source>
</evidence>
<evidence type="ECO:0008006" key="4">
    <source>
        <dbReference type="Google" id="ProtNLM"/>
    </source>
</evidence>
<dbReference type="OrthoDB" id="102112at2"/>
<sequence length="451" mass="50207">MSVIGTEVLERDGADVVDPAPRWSLPARIVFRFGFVYLMLFCLTFAQILFVFTGVAMRWLPDSAITWQMNMVEPVARWTGEHVFGADAVYHESGSGDQTIIWVLLFCMLVAAAVITAVWSVLDHRRADYAVLGRWFVVFLRLCLGGQMLWYGFAKAVPNQMPYPSLTTLLQPYGNLSMTDVLWNQVGAAPSYQVLLGIAEVLGGLLLFWPRTATVGALLSLVSMAQVFVLNMTYDVPVKILSFHLMLISLVVLAPQARRLANVLVLERPSEPTTQPLLFRSARANRIAVALQVVLGLWTCSGAAYTAWEGWNEYGYGAPKPALYGIWNVTEFTVDGHPLPPLTTEPTRWQRLVFDQFVTSYQRMDGTFVPTIADVDTTARTIAMTAPPTSPDAQPTPVATFTFEQSAPDRLALRGDLGGKPVTLTLEEFDLDEFPLRGPRFHWIQETPNLN</sequence>
<gene>
    <name evidence="2" type="ORF">SAMN04244553_5652</name>
</gene>
<keyword evidence="1" id="KW-1133">Transmembrane helix</keyword>
<keyword evidence="3" id="KW-1185">Reference proteome</keyword>
<feature type="transmembrane region" description="Helical" evidence="1">
    <location>
        <begin position="100"/>
        <end position="122"/>
    </location>
</feature>
<keyword evidence="1" id="KW-0812">Transmembrane</keyword>
<name>A0A285LUT5_9NOCA</name>
<feature type="transmembrane region" description="Helical" evidence="1">
    <location>
        <begin position="134"/>
        <end position="153"/>
    </location>
</feature>
<reference evidence="3" key="1">
    <citation type="submission" date="2017-09" db="EMBL/GenBank/DDBJ databases">
        <authorList>
            <person name="Varghese N."/>
            <person name="Submissions S."/>
        </authorList>
    </citation>
    <scope>NUCLEOTIDE SEQUENCE [LARGE SCALE GENOMIC DNA]</scope>
    <source>
        <strain evidence="3">DSM 45537</strain>
    </source>
</reference>
<organism evidence="2 3">
    <name type="scientific">Nocardia amikacinitolerans</name>
    <dbReference type="NCBI Taxonomy" id="756689"/>
    <lineage>
        <taxon>Bacteria</taxon>
        <taxon>Bacillati</taxon>
        <taxon>Actinomycetota</taxon>
        <taxon>Actinomycetes</taxon>
        <taxon>Mycobacteriales</taxon>
        <taxon>Nocardiaceae</taxon>
        <taxon>Nocardia</taxon>
    </lineage>
</organism>
<protein>
    <recommendedName>
        <fullName evidence="4">DoxX family protein</fullName>
    </recommendedName>
</protein>
<proteinExistence type="predicted"/>
<dbReference type="RefSeq" id="WP_097247502.1">
    <property type="nucleotide sequence ID" value="NZ_OBEG01000006.1"/>
</dbReference>
<feature type="transmembrane region" description="Helical" evidence="1">
    <location>
        <begin position="191"/>
        <end position="209"/>
    </location>
</feature>
<evidence type="ECO:0000313" key="2">
    <source>
        <dbReference type="EMBL" id="SNY88670.1"/>
    </source>
</evidence>
<dbReference type="STRING" id="1379680.GCA_001612615_01895"/>
<evidence type="ECO:0000313" key="3">
    <source>
        <dbReference type="Proteomes" id="UP000219565"/>
    </source>
</evidence>
<accession>A0A285LUT5</accession>
<dbReference type="Proteomes" id="UP000219565">
    <property type="component" value="Unassembled WGS sequence"/>
</dbReference>
<keyword evidence="1" id="KW-0472">Membrane</keyword>
<dbReference type="EMBL" id="OBEG01000006">
    <property type="protein sequence ID" value="SNY88670.1"/>
    <property type="molecule type" value="Genomic_DNA"/>
</dbReference>
<feature type="transmembrane region" description="Helical" evidence="1">
    <location>
        <begin position="35"/>
        <end position="60"/>
    </location>
</feature>
<feature type="transmembrane region" description="Helical" evidence="1">
    <location>
        <begin position="216"/>
        <end position="234"/>
    </location>
</feature>